<evidence type="ECO:0000313" key="10">
    <source>
        <dbReference type="EMBL" id="MDQ0473494.1"/>
    </source>
</evidence>
<dbReference type="InterPro" id="IPR043428">
    <property type="entry name" value="LivM-like"/>
</dbReference>
<feature type="transmembrane region" description="Helical" evidence="9">
    <location>
        <begin position="511"/>
        <end position="531"/>
    </location>
</feature>
<evidence type="ECO:0000256" key="5">
    <source>
        <dbReference type="ARBA" id="ARBA00022970"/>
    </source>
</evidence>
<feature type="transmembrane region" description="Helical" evidence="9">
    <location>
        <begin position="42"/>
        <end position="59"/>
    </location>
</feature>
<accession>A0ABU0JGT8</accession>
<dbReference type="PANTHER" id="PTHR11795">
    <property type="entry name" value="BRANCHED-CHAIN AMINO ACID TRANSPORT SYSTEM PERMEASE PROTEIN LIVH"/>
    <property type="match status" value="1"/>
</dbReference>
<feature type="transmembrane region" description="Helical" evidence="9">
    <location>
        <begin position="229"/>
        <end position="255"/>
    </location>
</feature>
<comment type="similarity">
    <text evidence="8">Belongs to the binding-protein-dependent transport system permease family. LivHM subfamily.</text>
</comment>
<evidence type="ECO:0000256" key="4">
    <source>
        <dbReference type="ARBA" id="ARBA00022692"/>
    </source>
</evidence>
<feature type="transmembrane region" description="Helical" evidence="9">
    <location>
        <begin position="392"/>
        <end position="413"/>
    </location>
</feature>
<feature type="transmembrane region" description="Helical" evidence="9">
    <location>
        <begin position="344"/>
        <end position="362"/>
    </location>
</feature>
<proteinExistence type="inferred from homology"/>
<dbReference type="CDD" id="cd06581">
    <property type="entry name" value="TM_PBP1_LivM_like"/>
    <property type="match status" value="1"/>
</dbReference>
<dbReference type="Pfam" id="PF02653">
    <property type="entry name" value="BPD_transp_2"/>
    <property type="match status" value="2"/>
</dbReference>
<feature type="transmembrane region" description="Helical" evidence="9">
    <location>
        <begin position="103"/>
        <end position="121"/>
    </location>
</feature>
<feature type="transmembrane region" description="Helical" evidence="9">
    <location>
        <begin position="317"/>
        <end position="338"/>
    </location>
</feature>
<organism evidence="10 11">
    <name type="scientific">Labrys wisconsinensis</name>
    <dbReference type="NCBI Taxonomy" id="425677"/>
    <lineage>
        <taxon>Bacteria</taxon>
        <taxon>Pseudomonadati</taxon>
        <taxon>Pseudomonadota</taxon>
        <taxon>Alphaproteobacteria</taxon>
        <taxon>Hyphomicrobiales</taxon>
        <taxon>Xanthobacteraceae</taxon>
        <taxon>Labrys</taxon>
    </lineage>
</organism>
<keyword evidence="2" id="KW-0813">Transport</keyword>
<feature type="transmembrane region" description="Helical" evidence="9">
    <location>
        <begin position="587"/>
        <end position="612"/>
    </location>
</feature>
<dbReference type="InterPro" id="IPR001851">
    <property type="entry name" value="ABC_transp_permease"/>
</dbReference>
<feature type="transmembrane region" description="Helical" evidence="9">
    <location>
        <begin position="150"/>
        <end position="167"/>
    </location>
</feature>
<dbReference type="Proteomes" id="UP001242480">
    <property type="component" value="Unassembled WGS sequence"/>
</dbReference>
<feature type="transmembrane region" description="Helical" evidence="9">
    <location>
        <begin position="551"/>
        <end position="571"/>
    </location>
</feature>
<sequence>MLDLVVAQGVTGLANASSLFLVASGLSLIFGVTRIVNFAHGAFYMLGAYAAVTLAPGLAERLGPGPGFWLALPLAAAIVAAIGVAVEVLLLRRIYRAPSLFQLLATFGVTLMVEDLVVLVFGPDDLIGPRAPGLGGSVTLLGHAFPSYDLFLMLLGPAVLGLISALLHRTRFGILLRAATEDRDMVAALGVNQSRLFTGIFALGIFLAALGGALQIPRDAVTHQMDLSIIVEVFAVVIIGGLGSLAGAFLAAVLVAELNAFGILVFPGISMVMVFLAMAVVLVVRPYGLLGRPFAPDRAAAAATARPWRPFTARERLAVAAGIAAAAALPLVAGAYGLTVAAEVMIAVVFAASLQLLMSAGGLDSFGHAAFFGLGAYGAALAVQHVQAPMALALLAGPLLALAGALAVGWFCIRLTGVHFAMLTLALAQIAWAVAFQWVDVTGGDNGLLGIWPAPWATGPAAYYWLTLAAALLTLAFVRQVVFSPFGYALRAARDSAGRAEAIGIDRRRMQYAAFAMAGTLAGLAGALFAFLKGSIFPDSFAVPLSVDALVMVLIGGVGTVSGAAVGAVLYKTAEIWLISTTDHSKLVLGAGIVALVLVFPRGVVGTAAVLADRLPWPRRRTAGLRPALAPPGGAAEP</sequence>
<comment type="subcellular location">
    <subcellularLocation>
        <location evidence="1">Cell membrane</location>
        <topology evidence="1">Multi-pass membrane protein</topology>
    </subcellularLocation>
</comment>
<dbReference type="CDD" id="cd06582">
    <property type="entry name" value="TM_PBP1_LivH_like"/>
    <property type="match status" value="1"/>
</dbReference>
<evidence type="ECO:0000313" key="11">
    <source>
        <dbReference type="Proteomes" id="UP001242480"/>
    </source>
</evidence>
<feature type="transmembrane region" description="Helical" evidence="9">
    <location>
        <begin position="71"/>
        <end position="91"/>
    </location>
</feature>
<comment type="caution">
    <text evidence="10">The sequence shown here is derived from an EMBL/GenBank/DDBJ whole genome shotgun (WGS) entry which is preliminary data.</text>
</comment>
<keyword evidence="5" id="KW-0029">Amino-acid transport</keyword>
<gene>
    <name evidence="10" type="ORF">QO011_006530</name>
</gene>
<evidence type="ECO:0000256" key="6">
    <source>
        <dbReference type="ARBA" id="ARBA00022989"/>
    </source>
</evidence>
<keyword evidence="6 9" id="KW-1133">Transmembrane helix</keyword>
<name>A0ABU0JGT8_9HYPH</name>
<evidence type="ECO:0000256" key="8">
    <source>
        <dbReference type="ARBA" id="ARBA00037998"/>
    </source>
</evidence>
<dbReference type="PANTHER" id="PTHR11795:SF442">
    <property type="entry name" value="ABC TRANSPORTER ATP-BINDING PROTEIN"/>
    <property type="match status" value="1"/>
</dbReference>
<evidence type="ECO:0000256" key="1">
    <source>
        <dbReference type="ARBA" id="ARBA00004651"/>
    </source>
</evidence>
<feature type="transmembrane region" description="Helical" evidence="9">
    <location>
        <begin position="12"/>
        <end position="30"/>
    </location>
</feature>
<feature type="transmembrane region" description="Helical" evidence="9">
    <location>
        <begin position="196"/>
        <end position="217"/>
    </location>
</feature>
<keyword evidence="4 9" id="KW-0812">Transmembrane</keyword>
<evidence type="ECO:0000256" key="3">
    <source>
        <dbReference type="ARBA" id="ARBA00022475"/>
    </source>
</evidence>
<feature type="transmembrane region" description="Helical" evidence="9">
    <location>
        <begin position="462"/>
        <end position="490"/>
    </location>
</feature>
<evidence type="ECO:0000256" key="9">
    <source>
        <dbReference type="SAM" id="Phobius"/>
    </source>
</evidence>
<keyword evidence="3" id="KW-1003">Cell membrane</keyword>
<reference evidence="10 11" key="1">
    <citation type="submission" date="2023-07" db="EMBL/GenBank/DDBJ databases">
        <title>Genomic Encyclopedia of Type Strains, Phase IV (KMG-IV): sequencing the most valuable type-strain genomes for metagenomic binning, comparative biology and taxonomic classification.</title>
        <authorList>
            <person name="Goeker M."/>
        </authorList>
    </citation>
    <scope>NUCLEOTIDE SEQUENCE [LARGE SCALE GENOMIC DNA]</scope>
    <source>
        <strain evidence="10 11">DSM 19619</strain>
    </source>
</reference>
<feature type="transmembrane region" description="Helical" evidence="9">
    <location>
        <begin position="261"/>
        <end position="284"/>
    </location>
</feature>
<dbReference type="InterPro" id="IPR052157">
    <property type="entry name" value="BCAA_transport_permease"/>
</dbReference>
<evidence type="ECO:0000256" key="2">
    <source>
        <dbReference type="ARBA" id="ARBA00022448"/>
    </source>
</evidence>
<protein>
    <submittedName>
        <fullName evidence="10">Branched-chain amino acid transport system permease protein</fullName>
    </submittedName>
</protein>
<dbReference type="EMBL" id="JAUSVX010000016">
    <property type="protein sequence ID" value="MDQ0473494.1"/>
    <property type="molecule type" value="Genomic_DNA"/>
</dbReference>
<feature type="transmembrane region" description="Helical" evidence="9">
    <location>
        <begin position="420"/>
        <end position="439"/>
    </location>
</feature>
<evidence type="ECO:0000256" key="7">
    <source>
        <dbReference type="ARBA" id="ARBA00023136"/>
    </source>
</evidence>
<keyword evidence="11" id="KW-1185">Reference proteome</keyword>
<keyword evidence="7 9" id="KW-0472">Membrane</keyword>